<keyword evidence="3" id="KW-0347">Helicase</keyword>
<dbReference type="STRING" id="988821.SAMN05421867_106202"/>
<evidence type="ECO:0000313" key="4">
    <source>
        <dbReference type="Proteomes" id="UP000199012"/>
    </source>
</evidence>
<dbReference type="GO" id="GO:0005524">
    <property type="term" value="F:ATP binding"/>
    <property type="evidence" value="ECO:0007669"/>
    <property type="project" value="InterPro"/>
</dbReference>
<dbReference type="SUPFAM" id="SSF52540">
    <property type="entry name" value="P-loop containing nucleoside triphosphate hydrolases"/>
    <property type="match status" value="1"/>
</dbReference>
<dbReference type="SUPFAM" id="SSF55874">
    <property type="entry name" value="ATPase domain of HSP90 chaperone/DNA topoisomerase II/histidine kinase"/>
    <property type="match status" value="1"/>
</dbReference>
<dbReference type="InterPro" id="IPR001650">
    <property type="entry name" value="Helicase_C-like"/>
</dbReference>
<dbReference type="Pfam" id="PF04851">
    <property type="entry name" value="ResIII"/>
    <property type="match status" value="1"/>
</dbReference>
<dbReference type="InterPro" id="IPR050742">
    <property type="entry name" value="Helicase_Restrict-Modif_Enz"/>
</dbReference>
<dbReference type="Gene3D" id="3.40.50.300">
    <property type="entry name" value="P-loop containing nucleotide triphosphate hydrolases"/>
    <property type="match status" value="2"/>
</dbReference>
<dbReference type="GO" id="GO:0016787">
    <property type="term" value="F:hydrolase activity"/>
    <property type="evidence" value="ECO:0007669"/>
    <property type="project" value="InterPro"/>
</dbReference>
<keyword evidence="3" id="KW-0378">Hydrolase</keyword>
<dbReference type="Pfam" id="PF00271">
    <property type="entry name" value="Helicase_C"/>
    <property type="match status" value="1"/>
</dbReference>
<protein>
    <submittedName>
        <fullName evidence="3">Superfamily II DNA or RNA helicase</fullName>
    </submittedName>
</protein>
<proteinExistence type="predicted"/>
<dbReference type="InterPro" id="IPR014001">
    <property type="entry name" value="Helicase_ATP-bd"/>
</dbReference>
<dbReference type="PROSITE" id="PS51192">
    <property type="entry name" value="HELICASE_ATP_BIND_1"/>
    <property type="match status" value="1"/>
</dbReference>
<dbReference type="InterPro" id="IPR027417">
    <property type="entry name" value="P-loop_NTPase"/>
</dbReference>
<dbReference type="SMART" id="SM00490">
    <property type="entry name" value="HELICc"/>
    <property type="match status" value="1"/>
</dbReference>
<dbReference type="GO" id="GO:0005829">
    <property type="term" value="C:cytosol"/>
    <property type="evidence" value="ECO:0007669"/>
    <property type="project" value="TreeGrafter"/>
</dbReference>
<reference evidence="3 4" key="1">
    <citation type="submission" date="2016-10" db="EMBL/GenBank/DDBJ databases">
        <authorList>
            <person name="de Groot N.N."/>
        </authorList>
    </citation>
    <scope>NUCLEOTIDE SEQUENCE [LARGE SCALE GENOMIC DNA]</scope>
    <source>
        <strain evidence="3 4">CGMCC 4.6945</strain>
    </source>
</reference>
<accession>A0A1I0Y8E7</accession>
<keyword evidence="3" id="KW-0547">Nucleotide-binding</keyword>
<keyword evidence="4" id="KW-1185">Reference proteome</keyword>
<feature type="domain" description="Helicase ATP-binding" evidence="1">
    <location>
        <begin position="1166"/>
        <end position="1340"/>
    </location>
</feature>
<dbReference type="GO" id="GO:0003677">
    <property type="term" value="F:DNA binding"/>
    <property type="evidence" value="ECO:0007669"/>
    <property type="project" value="InterPro"/>
</dbReference>
<evidence type="ECO:0000259" key="2">
    <source>
        <dbReference type="PROSITE" id="PS51194"/>
    </source>
</evidence>
<organism evidence="3 4">
    <name type="scientific">Cellulomonas marina</name>
    <dbReference type="NCBI Taxonomy" id="988821"/>
    <lineage>
        <taxon>Bacteria</taxon>
        <taxon>Bacillati</taxon>
        <taxon>Actinomycetota</taxon>
        <taxon>Actinomycetes</taxon>
        <taxon>Micrococcales</taxon>
        <taxon>Cellulomonadaceae</taxon>
        <taxon>Cellulomonas</taxon>
    </lineage>
</organism>
<keyword evidence="3" id="KW-0067">ATP-binding</keyword>
<dbReference type="InterPro" id="IPR036890">
    <property type="entry name" value="HATPase_C_sf"/>
</dbReference>
<gene>
    <name evidence="3" type="ORF">SAMN05421867_106202</name>
</gene>
<evidence type="ECO:0000313" key="3">
    <source>
        <dbReference type="EMBL" id="SFB08760.1"/>
    </source>
</evidence>
<evidence type="ECO:0000259" key="1">
    <source>
        <dbReference type="PROSITE" id="PS51192"/>
    </source>
</evidence>
<dbReference type="EMBL" id="FOKA01000006">
    <property type="protein sequence ID" value="SFB08760.1"/>
    <property type="molecule type" value="Genomic_DNA"/>
</dbReference>
<dbReference type="GO" id="GO:0004386">
    <property type="term" value="F:helicase activity"/>
    <property type="evidence" value="ECO:0007669"/>
    <property type="project" value="UniProtKB-KW"/>
</dbReference>
<dbReference type="Proteomes" id="UP000199012">
    <property type="component" value="Unassembled WGS sequence"/>
</dbReference>
<feature type="domain" description="Helicase C-terminal" evidence="2">
    <location>
        <begin position="1408"/>
        <end position="1546"/>
    </location>
</feature>
<dbReference type="NCBIfam" id="NF047352">
    <property type="entry name" value="P_loop_sacsin"/>
    <property type="match status" value="1"/>
</dbReference>
<dbReference type="PANTHER" id="PTHR47396">
    <property type="entry name" value="TYPE I RESTRICTION ENZYME ECOKI R PROTEIN"/>
    <property type="match status" value="1"/>
</dbReference>
<dbReference type="SMART" id="SM00487">
    <property type="entry name" value="DEXDc"/>
    <property type="match status" value="1"/>
</dbReference>
<sequence length="1549" mass="169666">MGLAAGDGALAQVVREQTEACLAVYAQDRKRVEEDANNERRIAEGGYRFRQLDELLQNAVDAARVGGSRIEIRLTSDTLYVANDGEPFTRKGVEALMASDLSAKDDDRIGRFGIGFKSVLAITTEPRVYSRSVSFAFEQGWAERTIREAGFDAPRYPTMRLARVVDAGLAAREDARLAELMEWASTVIVLPGLTADRRAALTKDLSGFRAEFLLFSPHISEVRLVVEERDVDNRISAERHHDGSVALTVRGSGGSASGDVSRWQVFSREVHPPKAVLAAAGRMADRESLRIVWAVPERSRTSVGSFWAYFPTHAGTTLAGIVSAPFQLSDDRTDLLRGAFNLHLLREELPQLVASALASLAIPGDEAALLDLLPARGREDRSWADGVINEPIFAALRQVACVPDVRGRLRRPETLSIAPEGVDLAWGQEWSRIPTAPLDEWVHPAALSSPERRNKVRRLVESIGGRAFSGKEWLECVVREGDVPSAAAAIRLAAGIVRGTPEGRAAAEGLAKSVLEARIVPLEDGSLVRPVKGRIFIRTSPEDASGAFVDPKLVDLPGVVEALGDLGVTVLDKKAELEAALIAAAGAGRADAWQKVWQLAQHVPEDVAAEAFEAHAPGGVLRFVRVRSAAGAWVGLGDVFLGGSVIPSHARRDAGHLVDPRFHEGHVALLRRLGAVSEPQWRPASDSHWLTAYRDTMRDKFLDVSNVAISSDQVEVEERPVLWPLGFLEKLSPEGRLELTRLVLDKGAMQPWRVRSRRAGPKPLSFLAPEEWLIRKHGLLDSSLGPMRPCDCIAAAGGLPGEYFPVADISTDLGKRLGVKTSTEQFTSQQWAALKQLADSWGDDRRRYEFYTYLPGIEPTTTLVVRVGRRLEAVQSKHIGVTDTEAVYESLVEAAVPAMILGTEDAAHFRTELGLPDGRDLLKEEVVATAVGEEVYLIDEFPPLKSNPALKAEDLGIRLQRCSRIVRLVATPQGQVERPLENRREPGRVLVTGTAPEKVLAQVSDALSLGMSAADIRAVLAKMEQMRATHLRQEVRRAARADALSGIVAAVGPQALRSQVPKQALDLLERGGAISDTELARLALSVHGVGILKTLRASLEERGLEPPREFGGRQNERRWVADMGFPAEWAGFPSRRSPARELIDGPVELSPLHPYQLTVTERIRALLAGIGRQRGVVSLPTGAGKTRVTVQALVEEVAAGRLTGPIVWIAQSEELCEQAAESWTYVWRALGPGELVLSRLWGSNEVEEEPVGTQVVVATDAKLDSIIGSRSETYAWLREPSVVVVDEAHTSVSQRYTAIFDWLGLGARSGTTRPLLGLTATPFRGNSDEETSRLVRRYDSNLLDQGVLGDDPYRTLREMKVLAEVEKRRLDGAVVHFSDAELAEIDKMQRFPSSRETQLGEDVERNERIVRSICDLPEDWPVLLFAPSVENARSLAALLSHRGVTAQSISAATEGAARRHYIDEFRQGRIRVLTNYNVLTQGFDAPAVKAVYVCRPTFSPNVYQQMVGRGLRGELNGGSERVLIVDVEDNLNVHGERLAFRAFEKLWTS</sequence>
<dbReference type="Gene3D" id="3.30.565.10">
    <property type="entry name" value="Histidine kinase-like ATPase, C-terminal domain"/>
    <property type="match status" value="1"/>
</dbReference>
<name>A0A1I0Y8E7_9CELL</name>
<dbReference type="PANTHER" id="PTHR47396:SF1">
    <property type="entry name" value="ATP-DEPENDENT HELICASE IRC3-RELATED"/>
    <property type="match status" value="1"/>
</dbReference>
<dbReference type="InterPro" id="IPR006935">
    <property type="entry name" value="Helicase/UvrB_N"/>
</dbReference>
<dbReference type="PROSITE" id="PS51194">
    <property type="entry name" value="HELICASE_CTER"/>
    <property type="match status" value="1"/>
</dbReference>